<accession>A0A1D6KFG2</accession>
<evidence type="ECO:0000256" key="10">
    <source>
        <dbReference type="ARBA" id="ARBA00022692"/>
    </source>
</evidence>
<dbReference type="InterPro" id="IPR051716">
    <property type="entry name" value="Plant_RL_S/T_kinase"/>
</dbReference>
<keyword evidence="11 27" id="KW-0732">Signal</keyword>
<dbReference type="GO" id="GO:0005524">
    <property type="term" value="F:ATP binding"/>
    <property type="evidence" value="ECO:0007669"/>
    <property type="project" value="UniProtKB-UniRule"/>
</dbReference>
<comment type="catalytic activity">
    <reaction evidence="20">
        <text>L-threonyl-[protein] + ATP = O-phospho-L-threonyl-[protein] + ADP + H(+)</text>
        <dbReference type="Rhea" id="RHEA:46608"/>
        <dbReference type="Rhea" id="RHEA-COMP:11060"/>
        <dbReference type="Rhea" id="RHEA-COMP:11605"/>
        <dbReference type="ChEBI" id="CHEBI:15378"/>
        <dbReference type="ChEBI" id="CHEBI:30013"/>
        <dbReference type="ChEBI" id="CHEBI:30616"/>
        <dbReference type="ChEBI" id="CHEBI:61977"/>
        <dbReference type="ChEBI" id="CHEBI:456216"/>
        <dbReference type="EC" id="2.7.11.1"/>
    </reaction>
</comment>
<dbReference type="GO" id="GO:0005789">
    <property type="term" value="C:endoplasmic reticulum membrane"/>
    <property type="evidence" value="ECO:0007669"/>
    <property type="project" value="UniProtKB-SubCell"/>
</dbReference>
<keyword evidence="14 29" id="KW-0418">Kinase</keyword>
<dbReference type="FunFam" id="1.10.510.10:FF:000358">
    <property type="entry name" value="Putative leucine-rich repeat receptor-like serine/threonine-protein kinase"/>
    <property type="match status" value="1"/>
</dbReference>
<keyword evidence="12" id="KW-0677">Repeat</keyword>
<evidence type="ECO:0000256" key="18">
    <source>
        <dbReference type="ARBA" id="ARBA00023170"/>
    </source>
</evidence>
<evidence type="ECO:0000256" key="25">
    <source>
        <dbReference type="PROSITE-ProRule" id="PRU10141"/>
    </source>
</evidence>
<reference evidence="29 31" key="1">
    <citation type="submission" date="2015-12" db="EMBL/GenBank/DDBJ databases">
        <title>Update maize B73 reference genome by single molecule sequencing technologies.</title>
        <authorList>
            <consortium name="Maize Genome Sequencing Project"/>
            <person name="Ware D."/>
        </authorList>
    </citation>
    <scope>NUCLEOTIDE SEQUENCE [LARGE SCALE GENOMIC DNA]</scope>
    <source>
        <strain evidence="31">cv. B73</strain>
        <tissue evidence="29">Seedling</tissue>
    </source>
</reference>
<keyword evidence="5" id="KW-1003">Cell membrane</keyword>
<keyword evidence="31" id="KW-1185">Reference proteome</keyword>
<evidence type="ECO:0000256" key="19">
    <source>
        <dbReference type="ARBA" id="ARBA00023180"/>
    </source>
</evidence>
<evidence type="ECO:0000256" key="11">
    <source>
        <dbReference type="ARBA" id="ARBA00022729"/>
    </source>
</evidence>
<proteinExistence type="inferred from homology"/>
<dbReference type="EC" id="2.7.11.1" evidence="4"/>
<evidence type="ECO:0000256" key="7">
    <source>
        <dbReference type="ARBA" id="ARBA00022553"/>
    </source>
</evidence>
<keyword evidence="13 25" id="KW-0547">Nucleotide-binding</keyword>
<dbReference type="EnsemblPlants" id="Zm00001eb031100_T001">
    <property type="protein sequence ID" value="Zm00001eb031100_P001"/>
    <property type="gene ID" value="Zm00001eb031100"/>
</dbReference>
<organism evidence="29">
    <name type="scientific">Zea mays</name>
    <name type="common">Maize</name>
    <dbReference type="NCBI Taxonomy" id="4577"/>
    <lineage>
        <taxon>Eukaryota</taxon>
        <taxon>Viridiplantae</taxon>
        <taxon>Streptophyta</taxon>
        <taxon>Embryophyta</taxon>
        <taxon>Tracheophyta</taxon>
        <taxon>Spermatophyta</taxon>
        <taxon>Magnoliopsida</taxon>
        <taxon>Liliopsida</taxon>
        <taxon>Poales</taxon>
        <taxon>Poaceae</taxon>
        <taxon>PACMAD clade</taxon>
        <taxon>Panicoideae</taxon>
        <taxon>Andropogonodae</taxon>
        <taxon>Andropogoneae</taxon>
        <taxon>Tripsacinae</taxon>
        <taxon>Zea</taxon>
    </lineage>
</organism>
<evidence type="ECO:0000256" key="22">
    <source>
        <dbReference type="ARBA" id="ARBA00054320"/>
    </source>
</evidence>
<dbReference type="OrthoDB" id="5789657at2759"/>
<evidence type="ECO:0000256" key="14">
    <source>
        <dbReference type="ARBA" id="ARBA00022777"/>
    </source>
</evidence>
<dbReference type="AlphaFoldDB" id="A0A1D6KFG2"/>
<dbReference type="InterPro" id="IPR001611">
    <property type="entry name" value="Leu-rich_rpt"/>
</dbReference>
<dbReference type="Pfam" id="PF00560">
    <property type="entry name" value="LRR_1"/>
    <property type="match status" value="4"/>
</dbReference>
<comment type="similarity">
    <text evidence="3">Belongs to the protein kinase superfamily. Ser/Thr protein kinase family.</text>
</comment>
<evidence type="ECO:0000256" key="21">
    <source>
        <dbReference type="ARBA" id="ARBA00048679"/>
    </source>
</evidence>
<evidence type="ECO:0000256" key="16">
    <source>
        <dbReference type="ARBA" id="ARBA00022989"/>
    </source>
</evidence>
<comment type="function">
    <text evidence="22">Receptor kinase that detects X.oryzae pv. oryzae protein Ax21 to promote innate immunity. Following X.oryzae pv. oryzae protein Ax21 detection, undergoes cleavage, releasing the processed protein kinase Xa21 chain.</text>
</comment>
<dbReference type="EMBL" id="CM007647">
    <property type="protein sequence ID" value="ONM01853.1"/>
    <property type="molecule type" value="Genomic_DNA"/>
</dbReference>
<dbReference type="PROSITE" id="PS00108">
    <property type="entry name" value="PROTEIN_KINASE_ST"/>
    <property type="match status" value="1"/>
</dbReference>
<comment type="subcellular location">
    <subcellularLocation>
        <location evidence="1">Cell membrane</location>
        <topology evidence="1">Single-pass membrane protein</topology>
    </subcellularLocation>
    <subcellularLocation>
        <location evidence="2">Endoplasmic reticulum membrane</location>
        <topology evidence="2">Single-pass membrane protein</topology>
    </subcellularLocation>
</comment>
<dbReference type="PANTHER" id="PTHR48053">
    <property type="entry name" value="LEUCINE RICH REPEAT FAMILY PROTEIN, EXPRESSED"/>
    <property type="match status" value="1"/>
</dbReference>
<dbReference type="SMART" id="SM00369">
    <property type="entry name" value="LRR_TYP"/>
    <property type="match status" value="6"/>
</dbReference>
<dbReference type="InterPro" id="IPR000719">
    <property type="entry name" value="Prot_kinase_dom"/>
</dbReference>
<evidence type="ECO:0000256" key="17">
    <source>
        <dbReference type="ARBA" id="ARBA00023136"/>
    </source>
</evidence>
<keyword evidence="19" id="KW-0325">Glycoprotein</keyword>
<dbReference type="SUPFAM" id="SSF56112">
    <property type="entry name" value="Protein kinase-like (PK-like)"/>
    <property type="match status" value="1"/>
</dbReference>
<dbReference type="Proteomes" id="UP000007305">
    <property type="component" value="Chromosome 1"/>
</dbReference>
<keyword evidence="10 26" id="KW-0812">Transmembrane</keyword>
<dbReference type="GO" id="GO:0004674">
    <property type="term" value="F:protein serine/threonine kinase activity"/>
    <property type="evidence" value="ECO:0007669"/>
    <property type="project" value="UniProtKB-KW"/>
</dbReference>
<dbReference type="SUPFAM" id="SSF52058">
    <property type="entry name" value="L domain-like"/>
    <property type="match status" value="2"/>
</dbReference>
<dbReference type="FunFam" id="3.80.10.10:FF:000317">
    <property type="entry name" value="Inactive leucine-rich repeat receptor-like protein kinase"/>
    <property type="match status" value="1"/>
</dbReference>
<evidence type="ECO:0000256" key="1">
    <source>
        <dbReference type="ARBA" id="ARBA00004162"/>
    </source>
</evidence>
<keyword evidence="6" id="KW-0723">Serine/threonine-protein kinase</keyword>
<dbReference type="GO" id="GO:0004672">
    <property type="term" value="F:protein kinase activity"/>
    <property type="evidence" value="ECO:0000318"/>
    <property type="project" value="GO_Central"/>
</dbReference>
<dbReference type="PROSITE" id="PS00107">
    <property type="entry name" value="PROTEIN_KINASE_ATP"/>
    <property type="match status" value="1"/>
</dbReference>
<dbReference type="SMART" id="SM00220">
    <property type="entry name" value="S_TKc"/>
    <property type="match status" value="1"/>
</dbReference>
<dbReference type="InterPro" id="IPR032675">
    <property type="entry name" value="LRR_dom_sf"/>
</dbReference>
<evidence type="ECO:0000256" key="13">
    <source>
        <dbReference type="ARBA" id="ARBA00022741"/>
    </source>
</evidence>
<name>A0A1D6KFG2_MAIZE</name>
<dbReference type="Gene3D" id="3.80.10.10">
    <property type="entry name" value="Ribonuclease Inhibitor"/>
    <property type="match status" value="3"/>
</dbReference>
<dbReference type="Pfam" id="PF13855">
    <property type="entry name" value="LRR_8"/>
    <property type="match status" value="3"/>
</dbReference>
<dbReference type="InterPro" id="IPR008271">
    <property type="entry name" value="Ser/Thr_kinase_AS"/>
</dbReference>
<evidence type="ECO:0000259" key="28">
    <source>
        <dbReference type="PROSITE" id="PS50011"/>
    </source>
</evidence>
<evidence type="ECO:0000256" key="24">
    <source>
        <dbReference type="ARBA" id="ARBA00072040"/>
    </source>
</evidence>
<feature type="signal peptide" evidence="27">
    <location>
        <begin position="1"/>
        <end position="30"/>
    </location>
</feature>
<dbReference type="KEGG" id="zma:103640562"/>
<comment type="catalytic activity">
    <reaction evidence="21">
        <text>L-seryl-[protein] + ATP = O-phospho-L-seryl-[protein] + ADP + H(+)</text>
        <dbReference type="Rhea" id="RHEA:17989"/>
        <dbReference type="Rhea" id="RHEA-COMP:9863"/>
        <dbReference type="Rhea" id="RHEA-COMP:11604"/>
        <dbReference type="ChEBI" id="CHEBI:15378"/>
        <dbReference type="ChEBI" id="CHEBI:29999"/>
        <dbReference type="ChEBI" id="CHEBI:30616"/>
        <dbReference type="ChEBI" id="CHEBI:83421"/>
        <dbReference type="ChEBI" id="CHEBI:456216"/>
        <dbReference type="EC" id="2.7.11.1"/>
    </reaction>
</comment>
<keyword evidence="15 25" id="KW-0067">ATP-binding</keyword>
<dbReference type="FunFam" id="3.30.200.20:FF:000432">
    <property type="entry name" value="LRR receptor-like serine/threonine-protein kinase EFR"/>
    <property type="match status" value="1"/>
</dbReference>
<dbReference type="Pfam" id="PF07714">
    <property type="entry name" value="PK_Tyr_Ser-Thr"/>
    <property type="match status" value="1"/>
</dbReference>
<dbReference type="InterPro" id="IPR011009">
    <property type="entry name" value="Kinase-like_dom_sf"/>
</dbReference>
<dbReference type="InterPro" id="IPR017441">
    <property type="entry name" value="Protein_kinase_ATP_BS"/>
</dbReference>
<keyword evidence="8" id="KW-0433">Leucine-rich repeat</keyword>
<dbReference type="PaxDb" id="4577-GRMZM2G350793_P01"/>
<reference evidence="30" key="3">
    <citation type="submission" date="2021-05" db="UniProtKB">
        <authorList>
            <consortium name="EnsemblPlants"/>
        </authorList>
    </citation>
    <scope>IDENTIFICATION</scope>
    <source>
        <strain evidence="30">cv. B73</strain>
    </source>
</reference>
<evidence type="ECO:0000256" key="26">
    <source>
        <dbReference type="SAM" id="Phobius"/>
    </source>
</evidence>
<comment type="function">
    <text evidence="23">The processed protein kinase Xa21 chain released by protein cleavage after X.oryzae pv. oryzae protein Ax21 detection translocates into the nucleus where it can bind and regulate WRKY62, a transcription factor. Confers resistance to the bacterial pathogen X.oryzae pv. oryzae (Xoo).</text>
</comment>
<evidence type="ECO:0000256" key="2">
    <source>
        <dbReference type="ARBA" id="ARBA00004389"/>
    </source>
</evidence>
<gene>
    <name evidence="30" type="primary">LOC103640562</name>
    <name evidence="29" type="ORF">ZEAMMB73_Zm00001d030981</name>
</gene>
<dbReference type="GeneID" id="103640562"/>
<evidence type="ECO:0000256" key="3">
    <source>
        <dbReference type="ARBA" id="ARBA00008684"/>
    </source>
</evidence>
<dbReference type="PANTHER" id="PTHR48053:SF37">
    <property type="entry name" value="LEUCINE-RICH REPEAT PROTEIN KINASE FAMILY PROTEIN"/>
    <property type="match status" value="1"/>
</dbReference>
<keyword evidence="7" id="KW-0597">Phosphoprotein</keyword>
<dbReference type="OMA" id="QHASSAC"/>
<evidence type="ECO:0000256" key="9">
    <source>
        <dbReference type="ARBA" id="ARBA00022679"/>
    </source>
</evidence>
<evidence type="ECO:0000313" key="29">
    <source>
        <dbReference type="EMBL" id="ONM01853.1"/>
    </source>
</evidence>
<evidence type="ECO:0000313" key="30">
    <source>
        <dbReference type="EnsemblPlants" id="Zm00001eb031100_P001"/>
    </source>
</evidence>
<evidence type="ECO:0000256" key="15">
    <source>
        <dbReference type="ARBA" id="ARBA00022840"/>
    </source>
</evidence>
<sequence length="1090" mass="116544">MCPCRTCLALCLCMATILLLGPCQWVGTAAATTTASQAVTVTDTASSSDREALLCIKSYLSHRNGSGGALATWGSNNGSLDVCRWQGVRCKRRQDSGGGGGALRVVTGLSLEGEGVAGQIPPCISNLTYLTRIHLPFNSLGGALPPEIGRLRRLRYVNLSSNALTGAIPTELASCSALRVVSLKKNNLSGGIPAALFKNCYSIQKVDLRMNNLDGPIPDLLPYHSSTDTSSSLQLLGLTQNNLSGEIPSSVGNLSSLVYFLAAQNLLTGSIPGSLASLASIQVIDLTYNNLSGTVPSSIFNLSSLIYLGLGDNGFVGELPATMGNRLPNIQGLILSANNFYGEIPKSIANATNLVDIYMQENSLGGVIPSLGTLRSLQTLFLYNNKKLEAGDDWAFLSSLANCPQLGFLVLDRNRLQGPLPSSVANLSQNLKEFVLGSNLITGAIPSGIGDLANLSVLYLDNNMLSGHIPASIGKLRSMFALNLSKNRLSGEIPASIGDNWAQLTELYLQENSLSGAIPAGLAGCRNLLALNLSSNAFSGPIPEGLFGRLDQLNWYLDLSKNQLAGSIPDEFSNMINLESLNISSNSISGKIPSTLGSCVLLQALRLEANSLDGQIPSSLATLKGIKELDFSRNNLSGKIPEFLEQFDSLQYLNLSFNNLDGPIPTQGVVFGNATSRLFLQGNPKLCAETIAVLGLPLCRAQNPSARNRFLVRFLAVLLPCVVVVSLLSVLFLKRWSRKPRPFHESSEESFKMVTYSDLSMATNGFSPGSLIGSGQSSSVYRGSLPSKTDDVHTMIAVKVFKLGQSSSSKSFLAECRALRNTRHRNLVKVITACSTCDPFGNEFKALVLEYVPNGTLADHLHAKYPGYGDGARLSLGDRIGIAADVASVLEYLHVWSAPPMAHCDIKPSNILLDDDNVAHVGDFGLARFLQHASSACAGGHRNATSSVGAAGSVGYIPPEYGMGSRISTEGDVYSYGIVLLEMLTGKSPTDESFHDGFTLHKYVEEALPRIGEVLDADLSEEVADLTSRTRSSQERRASNTEVHKCIFQLLNLGLLCSQEAPKDRPSIQYVYAEIVQVKEHFGSCSVKET</sequence>
<evidence type="ECO:0000256" key="4">
    <source>
        <dbReference type="ARBA" id="ARBA00012513"/>
    </source>
</evidence>
<dbReference type="GO" id="GO:0005886">
    <property type="term" value="C:plasma membrane"/>
    <property type="evidence" value="ECO:0007669"/>
    <property type="project" value="UniProtKB-SubCell"/>
</dbReference>
<evidence type="ECO:0000256" key="6">
    <source>
        <dbReference type="ARBA" id="ARBA00022527"/>
    </source>
</evidence>
<dbReference type="Gramene" id="Zm00001eb031100_T001">
    <property type="protein sequence ID" value="Zm00001eb031100_P001"/>
    <property type="gene ID" value="Zm00001eb031100"/>
</dbReference>
<dbReference type="Gene3D" id="3.30.200.20">
    <property type="entry name" value="Phosphorylase Kinase, domain 1"/>
    <property type="match status" value="1"/>
</dbReference>
<evidence type="ECO:0000256" key="12">
    <source>
        <dbReference type="ARBA" id="ARBA00022737"/>
    </source>
</evidence>
<dbReference type="RefSeq" id="XP_008661829.1">
    <property type="nucleotide sequence ID" value="XM_008663607.3"/>
</dbReference>
<dbReference type="FunFam" id="3.80.10.10:FF:000275">
    <property type="entry name" value="Leucine-rich repeat receptor-like protein kinase"/>
    <property type="match status" value="1"/>
</dbReference>
<dbReference type="Pfam" id="PF08263">
    <property type="entry name" value="LRRNT_2"/>
    <property type="match status" value="1"/>
</dbReference>
<evidence type="ECO:0000256" key="5">
    <source>
        <dbReference type="ARBA" id="ARBA00022475"/>
    </source>
</evidence>
<dbReference type="eggNOG" id="ENOG502QPYS">
    <property type="taxonomic scope" value="Eukaryota"/>
</dbReference>
<dbReference type="InterPro" id="IPR013210">
    <property type="entry name" value="LRR_N_plant-typ"/>
</dbReference>
<protein>
    <recommendedName>
        <fullName evidence="24">Receptor kinase-like protein Xa21</fullName>
        <ecNumber evidence="4">2.7.11.1</ecNumber>
    </recommendedName>
</protein>
<evidence type="ECO:0000256" key="8">
    <source>
        <dbReference type="ARBA" id="ARBA00022614"/>
    </source>
</evidence>
<reference evidence="30" key="2">
    <citation type="submission" date="2019-07" db="EMBL/GenBank/DDBJ databases">
        <authorList>
            <person name="Seetharam A."/>
            <person name="Woodhouse M."/>
            <person name="Cannon E."/>
        </authorList>
    </citation>
    <scope>NUCLEOTIDE SEQUENCE [LARGE SCALE GENOMIC DNA]</scope>
    <source>
        <strain evidence="30">cv. B73</strain>
    </source>
</reference>
<dbReference type="SMR" id="A0A1D6KFG2"/>
<dbReference type="PROSITE" id="PS50011">
    <property type="entry name" value="PROTEIN_KINASE_DOM"/>
    <property type="match status" value="1"/>
</dbReference>
<dbReference type="InterPro" id="IPR001245">
    <property type="entry name" value="Ser-Thr/Tyr_kinase_cat_dom"/>
</dbReference>
<keyword evidence="17 26" id="KW-0472">Membrane</keyword>
<dbReference type="FunFam" id="3.80.10.10:FF:001158">
    <property type="entry name" value="Leucine-rich repeat protein kinase family protein"/>
    <property type="match status" value="1"/>
</dbReference>
<dbReference type="Gene3D" id="1.10.510.10">
    <property type="entry name" value="Transferase(Phosphotransferase) domain 1"/>
    <property type="match status" value="1"/>
</dbReference>
<evidence type="ECO:0000313" key="31">
    <source>
        <dbReference type="Proteomes" id="UP000007305"/>
    </source>
</evidence>
<dbReference type="STRING" id="4577.A0A1D6KFG2"/>
<dbReference type="SUPFAM" id="SSF52047">
    <property type="entry name" value="RNI-like"/>
    <property type="match status" value="1"/>
</dbReference>
<feature type="transmembrane region" description="Helical" evidence="26">
    <location>
        <begin position="710"/>
        <end position="733"/>
    </location>
</feature>
<evidence type="ECO:0000256" key="20">
    <source>
        <dbReference type="ARBA" id="ARBA00047899"/>
    </source>
</evidence>
<evidence type="ECO:0000256" key="23">
    <source>
        <dbReference type="ARBA" id="ARBA00056628"/>
    </source>
</evidence>
<feature type="domain" description="Protein kinase" evidence="28">
    <location>
        <begin position="766"/>
        <end position="1047"/>
    </location>
</feature>
<dbReference type="InterPro" id="IPR003591">
    <property type="entry name" value="Leu-rich_rpt_typical-subtyp"/>
</dbReference>
<keyword evidence="9" id="KW-0808">Transferase</keyword>
<feature type="binding site" evidence="25">
    <location>
        <position position="799"/>
    </location>
    <ligand>
        <name>ATP</name>
        <dbReference type="ChEBI" id="CHEBI:30616"/>
    </ligand>
</feature>
<dbReference type="ExpressionAtlas" id="A0A1D6KFG2">
    <property type="expression patterns" value="baseline and differential"/>
</dbReference>
<keyword evidence="16 26" id="KW-1133">Transmembrane helix</keyword>
<evidence type="ECO:0000256" key="27">
    <source>
        <dbReference type="SAM" id="SignalP"/>
    </source>
</evidence>
<keyword evidence="18" id="KW-0675">Receptor</keyword>
<feature type="chain" id="PRO_5010806092" description="Receptor kinase-like protein Xa21" evidence="27">
    <location>
        <begin position="31"/>
        <end position="1090"/>
    </location>
</feature>